<evidence type="ECO:0000256" key="12">
    <source>
        <dbReference type="ARBA" id="ARBA00049057"/>
    </source>
</evidence>
<feature type="domain" description="PurM-like N-terminal" evidence="14">
    <location>
        <begin position="60"/>
        <end position="164"/>
    </location>
</feature>
<evidence type="ECO:0000256" key="9">
    <source>
        <dbReference type="ARBA" id="ARBA00031908"/>
    </source>
</evidence>
<dbReference type="InterPro" id="IPR004733">
    <property type="entry name" value="PurM_cligase"/>
</dbReference>
<evidence type="ECO:0000256" key="5">
    <source>
        <dbReference type="ARBA" id="ARBA00022598"/>
    </source>
</evidence>
<keyword evidence="8 13" id="KW-0067">ATP-binding</keyword>
<proteinExistence type="inferred from homology"/>
<dbReference type="SUPFAM" id="SSF55326">
    <property type="entry name" value="PurM N-terminal domain-like"/>
    <property type="match status" value="1"/>
</dbReference>
<keyword evidence="5 13" id="KW-0436">Ligase</keyword>
<dbReference type="GO" id="GO:0005829">
    <property type="term" value="C:cytosol"/>
    <property type="evidence" value="ECO:0007669"/>
    <property type="project" value="TreeGrafter"/>
</dbReference>
<name>A0A2P5T101_9GAMM</name>
<organism evidence="16 17">
    <name type="scientific">Candidatus Pantoea edessiphila</name>
    <dbReference type="NCBI Taxonomy" id="2044610"/>
    <lineage>
        <taxon>Bacteria</taxon>
        <taxon>Pseudomonadati</taxon>
        <taxon>Pseudomonadota</taxon>
        <taxon>Gammaproteobacteria</taxon>
        <taxon>Enterobacterales</taxon>
        <taxon>Erwiniaceae</taxon>
        <taxon>Pantoea</taxon>
    </lineage>
</organism>
<dbReference type="PANTHER" id="PTHR10520:SF12">
    <property type="entry name" value="TRIFUNCTIONAL PURINE BIOSYNTHETIC PROTEIN ADENOSINE-3"/>
    <property type="match status" value="1"/>
</dbReference>
<dbReference type="FunFam" id="3.30.1330.10:FF:000001">
    <property type="entry name" value="Phosphoribosylformylglycinamidine cyclo-ligase"/>
    <property type="match status" value="1"/>
</dbReference>
<evidence type="ECO:0000256" key="8">
    <source>
        <dbReference type="ARBA" id="ARBA00022840"/>
    </source>
</evidence>
<reference evidence="16 17" key="1">
    <citation type="journal article" date="2018" name="Genome Biol. Evol.">
        <title>Cladogenesis and Genomic Streamlining in Extracellular Endosymbionts of Tropical Stink Bugs.</title>
        <authorList>
            <person name="Otero-Bravo A."/>
            <person name="Goffredi S."/>
            <person name="Sabree Z.L."/>
        </authorList>
    </citation>
    <scope>NUCLEOTIDE SEQUENCE [LARGE SCALE GENOMIC DNA]</scope>
    <source>
        <strain evidence="16 17">SoEE</strain>
    </source>
</reference>
<dbReference type="RefSeq" id="WP_136130865.1">
    <property type="nucleotide sequence ID" value="NZ_PDKT01000001.1"/>
</dbReference>
<dbReference type="GO" id="GO:0004641">
    <property type="term" value="F:phosphoribosylformylglycinamidine cyclo-ligase activity"/>
    <property type="evidence" value="ECO:0007669"/>
    <property type="project" value="UniProtKB-UniRule"/>
</dbReference>
<feature type="domain" description="PurM-like C-terminal" evidence="15">
    <location>
        <begin position="178"/>
        <end position="337"/>
    </location>
</feature>
<comment type="caution">
    <text evidence="16">The sequence shown here is derived from an EMBL/GenBank/DDBJ whole genome shotgun (WGS) entry which is preliminary data.</text>
</comment>
<evidence type="ECO:0000256" key="1">
    <source>
        <dbReference type="ARBA" id="ARBA00004686"/>
    </source>
</evidence>
<dbReference type="PANTHER" id="PTHR10520">
    <property type="entry name" value="TRIFUNCTIONAL PURINE BIOSYNTHETIC PROTEIN ADENOSINE-3-RELATED"/>
    <property type="match status" value="1"/>
</dbReference>
<dbReference type="Proteomes" id="UP000296153">
    <property type="component" value="Unassembled WGS sequence"/>
</dbReference>
<keyword evidence="13" id="KW-0963">Cytoplasm</keyword>
<accession>A0A2P5T101</accession>
<dbReference type="GO" id="GO:0005524">
    <property type="term" value="F:ATP binding"/>
    <property type="evidence" value="ECO:0007669"/>
    <property type="project" value="UniProtKB-KW"/>
</dbReference>
<dbReference type="Pfam" id="PF02769">
    <property type="entry name" value="AIRS_C"/>
    <property type="match status" value="1"/>
</dbReference>
<dbReference type="Gene3D" id="3.90.650.10">
    <property type="entry name" value="PurM-like C-terminal domain"/>
    <property type="match status" value="1"/>
</dbReference>
<evidence type="ECO:0000313" key="17">
    <source>
        <dbReference type="Proteomes" id="UP000296153"/>
    </source>
</evidence>
<dbReference type="HAMAP" id="MF_00741">
    <property type="entry name" value="AIRS"/>
    <property type="match status" value="1"/>
</dbReference>
<dbReference type="InterPro" id="IPR036676">
    <property type="entry name" value="PurM-like_C_sf"/>
</dbReference>
<evidence type="ECO:0000256" key="7">
    <source>
        <dbReference type="ARBA" id="ARBA00022755"/>
    </source>
</evidence>
<dbReference type="NCBIfam" id="TIGR00878">
    <property type="entry name" value="purM"/>
    <property type="match status" value="1"/>
</dbReference>
<evidence type="ECO:0000256" key="13">
    <source>
        <dbReference type="HAMAP-Rule" id="MF_00741"/>
    </source>
</evidence>
<comment type="similarity">
    <text evidence="2 13">Belongs to the AIR synthase family.</text>
</comment>
<dbReference type="CDD" id="cd02196">
    <property type="entry name" value="PurM"/>
    <property type="match status" value="1"/>
</dbReference>
<gene>
    <name evidence="13" type="primary">purM</name>
    <name evidence="16" type="ORF">CRV12_01330</name>
</gene>
<evidence type="ECO:0000259" key="15">
    <source>
        <dbReference type="Pfam" id="PF02769"/>
    </source>
</evidence>
<dbReference type="InterPro" id="IPR036921">
    <property type="entry name" value="PurM-like_N_sf"/>
</dbReference>
<dbReference type="AlphaFoldDB" id="A0A2P5T101"/>
<dbReference type="OrthoDB" id="9777881at2"/>
<evidence type="ECO:0000313" key="16">
    <source>
        <dbReference type="EMBL" id="PPI88255.1"/>
    </source>
</evidence>
<comment type="pathway">
    <text evidence="1 13">Purine metabolism; IMP biosynthesis via de novo pathway; 5-amino-1-(5-phospho-D-ribosyl)imidazole from N(2)-formyl-N(1)-(5-phospho-D-ribosyl)glycinamide: step 2/2.</text>
</comment>
<dbReference type="GO" id="GO:0004637">
    <property type="term" value="F:phosphoribosylamine-glycine ligase activity"/>
    <property type="evidence" value="ECO:0007669"/>
    <property type="project" value="TreeGrafter"/>
</dbReference>
<evidence type="ECO:0000256" key="2">
    <source>
        <dbReference type="ARBA" id="ARBA00010280"/>
    </source>
</evidence>
<dbReference type="UniPathway" id="UPA00074">
    <property type="reaction ID" value="UER00129"/>
</dbReference>
<evidence type="ECO:0000256" key="6">
    <source>
        <dbReference type="ARBA" id="ARBA00022741"/>
    </source>
</evidence>
<evidence type="ECO:0000256" key="4">
    <source>
        <dbReference type="ARBA" id="ARBA00020367"/>
    </source>
</evidence>
<dbReference type="GO" id="GO:0006189">
    <property type="term" value="P:'de novo' IMP biosynthetic process"/>
    <property type="evidence" value="ECO:0007669"/>
    <property type="project" value="UniProtKB-UniRule"/>
</dbReference>
<dbReference type="SUPFAM" id="SSF56042">
    <property type="entry name" value="PurM C-terminal domain-like"/>
    <property type="match status" value="1"/>
</dbReference>
<dbReference type="EC" id="6.3.3.1" evidence="3 13"/>
<keyword evidence="6 13" id="KW-0547">Nucleotide-binding</keyword>
<comment type="subcellular location">
    <subcellularLocation>
        <location evidence="13">Cytoplasm</location>
    </subcellularLocation>
</comment>
<dbReference type="Gene3D" id="3.30.1330.10">
    <property type="entry name" value="PurM-like, N-terminal domain"/>
    <property type="match status" value="1"/>
</dbReference>
<dbReference type="InterPro" id="IPR016188">
    <property type="entry name" value="PurM-like_N"/>
</dbReference>
<evidence type="ECO:0000256" key="10">
    <source>
        <dbReference type="ARBA" id="ARBA00032931"/>
    </source>
</evidence>
<dbReference type="EMBL" id="PDKT01000001">
    <property type="protein sequence ID" value="PPI88255.1"/>
    <property type="molecule type" value="Genomic_DNA"/>
</dbReference>
<keyword evidence="7 13" id="KW-0658">Purine biosynthesis</keyword>
<evidence type="ECO:0000256" key="3">
    <source>
        <dbReference type="ARBA" id="ARBA00013047"/>
    </source>
</evidence>
<comment type="catalytic activity">
    <reaction evidence="12 13">
        <text>2-formamido-N(1)-(5-O-phospho-beta-D-ribosyl)acetamidine + ATP = 5-amino-1-(5-phospho-beta-D-ribosyl)imidazole + ADP + phosphate + H(+)</text>
        <dbReference type="Rhea" id="RHEA:23032"/>
        <dbReference type="ChEBI" id="CHEBI:15378"/>
        <dbReference type="ChEBI" id="CHEBI:30616"/>
        <dbReference type="ChEBI" id="CHEBI:43474"/>
        <dbReference type="ChEBI" id="CHEBI:137981"/>
        <dbReference type="ChEBI" id="CHEBI:147287"/>
        <dbReference type="ChEBI" id="CHEBI:456216"/>
        <dbReference type="EC" id="6.3.3.1"/>
    </reaction>
</comment>
<evidence type="ECO:0000256" key="11">
    <source>
        <dbReference type="ARBA" id="ARBA00033093"/>
    </source>
</evidence>
<dbReference type="FunFam" id="3.90.650.10:FF:000001">
    <property type="entry name" value="Phosphoribosylformylglycinamidine cyclo-ligase"/>
    <property type="match status" value="1"/>
</dbReference>
<dbReference type="Pfam" id="PF00586">
    <property type="entry name" value="AIRS"/>
    <property type="match status" value="1"/>
</dbReference>
<sequence>MFNKLSISYKDSGVNIDNSNSLIKNIKKIAKKTYRSEVISDIGGFNSLCNLPQNYVEPVLVSTTDGIGTKSLLAIDTEHYKDIGIDLVAMCVNDLIVCGAEPLFFLDYYSTSKLNIKIATSIINSIAEGCLISGCTLIGGETAEMPGMYLNQDYDIAGFCVGVVEKSKIINGRQVSNGDVLIAFSSSGPHANGYSLIRNILKINNINPLIYQLDGKSLLHHLIEPTRIYVKKILKLIQHVNIKAIIHITGGGLLENIPRVLPNNTQAVINERSWEWPSIFNWIQRKTNITNYEMYRIFNCGVGMLIIVNPIEVDKTISFMNNIHENVWKIGLIKHSHDKERVLFIK</sequence>
<protein>
    <recommendedName>
        <fullName evidence="4 13">Phosphoribosylformylglycinamidine cyclo-ligase</fullName>
        <ecNumber evidence="3 13">6.3.3.1</ecNumber>
    </recommendedName>
    <alternativeName>
        <fullName evidence="10 13">AIR synthase</fullName>
    </alternativeName>
    <alternativeName>
        <fullName evidence="11 13">AIRS</fullName>
    </alternativeName>
    <alternativeName>
        <fullName evidence="9 13">Phosphoribosyl-aminoimidazole synthetase</fullName>
    </alternativeName>
</protein>
<evidence type="ECO:0000259" key="14">
    <source>
        <dbReference type="Pfam" id="PF00586"/>
    </source>
</evidence>
<dbReference type="InterPro" id="IPR010918">
    <property type="entry name" value="PurM-like_C_dom"/>
</dbReference>
<dbReference type="GO" id="GO:0046084">
    <property type="term" value="P:adenine biosynthetic process"/>
    <property type="evidence" value="ECO:0007669"/>
    <property type="project" value="TreeGrafter"/>
</dbReference>